<accession>A0ACC1HW30</accession>
<protein>
    <submittedName>
        <fullName evidence="1">37S ribosomal protein S24, mitochondrial</fullName>
    </submittedName>
</protein>
<name>A0ACC1HW30_9FUNG</name>
<evidence type="ECO:0000313" key="1">
    <source>
        <dbReference type="EMBL" id="KAJ1679437.1"/>
    </source>
</evidence>
<dbReference type="Proteomes" id="UP001145114">
    <property type="component" value="Unassembled WGS sequence"/>
</dbReference>
<proteinExistence type="predicted"/>
<keyword evidence="2" id="KW-1185">Reference proteome</keyword>
<sequence length="229" mass="26842">MSSVRIASGATASLAQRLFRARALSTTAPILAGRKKQSYQEYSRQLERNFDMEELQTWNHDNHTTFGHLYLENVRDVRQYLRKIKYEIPTLAEYSKPFTPPSERQILRFQRTEHVGVANHPGDRRVTMTVKVSKLGLSDIERHKFLLLVGPRYDPFKDELKMSEDREPTSMENKKRLSDTLDTLIAEAKNKDDMFSDIPLTFPHAKPRKMPEFPEEWLPQQPQKQQEQQ</sequence>
<dbReference type="EMBL" id="JAMZIH010000385">
    <property type="protein sequence ID" value="KAJ1679437.1"/>
    <property type="molecule type" value="Genomic_DNA"/>
</dbReference>
<reference evidence="1" key="1">
    <citation type="submission" date="2022-06" db="EMBL/GenBank/DDBJ databases">
        <title>Phylogenomic reconstructions and comparative analyses of Kickxellomycotina fungi.</title>
        <authorList>
            <person name="Reynolds N.K."/>
            <person name="Stajich J.E."/>
            <person name="Barry K."/>
            <person name="Grigoriev I.V."/>
            <person name="Crous P."/>
            <person name="Smith M.E."/>
        </authorList>
    </citation>
    <scope>NUCLEOTIDE SEQUENCE</scope>
    <source>
        <strain evidence="1">RSA 2271</strain>
    </source>
</reference>
<organism evidence="1 2">
    <name type="scientific">Spiromyces aspiralis</name>
    <dbReference type="NCBI Taxonomy" id="68401"/>
    <lineage>
        <taxon>Eukaryota</taxon>
        <taxon>Fungi</taxon>
        <taxon>Fungi incertae sedis</taxon>
        <taxon>Zoopagomycota</taxon>
        <taxon>Kickxellomycotina</taxon>
        <taxon>Kickxellomycetes</taxon>
        <taxon>Kickxellales</taxon>
        <taxon>Kickxellaceae</taxon>
        <taxon>Spiromyces</taxon>
    </lineage>
</organism>
<gene>
    <name evidence="1" type="primary">RSM24</name>
    <name evidence="1" type="ORF">EV182_002058</name>
</gene>
<comment type="caution">
    <text evidence="1">The sequence shown here is derived from an EMBL/GenBank/DDBJ whole genome shotgun (WGS) entry which is preliminary data.</text>
</comment>
<keyword evidence="1" id="KW-0687">Ribonucleoprotein</keyword>
<keyword evidence="1" id="KW-0689">Ribosomal protein</keyword>
<evidence type="ECO:0000313" key="2">
    <source>
        <dbReference type="Proteomes" id="UP001145114"/>
    </source>
</evidence>